<reference evidence="2 3" key="1">
    <citation type="submission" date="2017-03" db="EMBL/GenBank/DDBJ databases">
        <authorList>
            <person name="Afonso C.L."/>
            <person name="Miller P.J."/>
            <person name="Scott M.A."/>
            <person name="Spackman E."/>
            <person name="Goraichik I."/>
            <person name="Dimitrov K.M."/>
            <person name="Suarez D.L."/>
            <person name="Swayne D.E."/>
        </authorList>
    </citation>
    <scope>NUCLEOTIDE SEQUENCE [LARGE SCALE GENOMIC DNA]</scope>
    <source>
        <strain evidence="2">Genome sequencing of Nitrospira japonica strain NJ11</strain>
    </source>
</reference>
<dbReference type="STRING" id="1325564.NSJP_0465"/>
<protein>
    <submittedName>
        <fullName evidence="2">Uncharacterized protein</fullName>
    </submittedName>
</protein>
<evidence type="ECO:0000256" key="1">
    <source>
        <dbReference type="SAM" id="MobiDB-lite"/>
    </source>
</evidence>
<name>A0A1W1I0X4_9BACT</name>
<feature type="region of interest" description="Disordered" evidence="1">
    <location>
        <begin position="1"/>
        <end position="20"/>
    </location>
</feature>
<gene>
    <name evidence="2" type="ORF">NSJP_0465</name>
</gene>
<keyword evidence="3" id="KW-1185">Reference proteome</keyword>
<dbReference type="EMBL" id="LT828648">
    <property type="protein sequence ID" value="SLM46637.1"/>
    <property type="molecule type" value="Genomic_DNA"/>
</dbReference>
<dbReference type="Proteomes" id="UP000192042">
    <property type="component" value="Chromosome I"/>
</dbReference>
<evidence type="ECO:0000313" key="3">
    <source>
        <dbReference type="Proteomes" id="UP000192042"/>
    </source>
</evidence>
<sequence>MKDDIFQGVPEGSLVGRRGGLMDPVPACRYGVGGQRSGSFGTLAGGLRSGITGAALSAQEALGHPGTGDRLRS</sequence>
<proteinExistence type="predicted"/>
<accession>A0A1W1I0X4</accession>
<organism evidence="2 3">
    <name type="scientific">Nitrospira japonica</name>
    <dbReference type="NCBI Taxonomy" id="1325564"/>
    <lineage>
        <taxon>Bacteria</taxon>
        <taxon>Pseudomonadati</taxon>
        <taxon>Nitrospirota</taxon>
        <taxon>Nitrospiria</taxon>
        <taxon>Nitrospirales</taxon>
        <taxon>Nitrospiraceae</taxon>
        <taxon>Nitrospira</taxon>
    </lineage>
</organism>
<evidence type="ECO:0000313" key="2">
    <source>
        <dbReference type="EMBL" id="SLM46637.1"/>
    </source>
</evidence>
<dbReference type="KEGG" id="nja:NSJP_0465"/>
<dbReference type="AlphaFoldDB" id="A0A1W1I0X4"/>